<sequence>MAAWVQRIPAMADQMPASPLLAAEHALVQRYGELMDSAALTEFFKFPHERALGRAASKDDFPVPVFRLAGRNGWFARTRDVAAWLTQLAPPSP</sequence>
<dbReference type="STRING" id="344882.ABB29_05555"/>
<dbReference type="EMBL" id="LDJL01000005">
    <property type="protein sequence ID" value="KRG70538.1"/>
    <property type="molecule type" value="Genomic_DNA"/>
</dbReference>
<protein>
    <recommendedName>
        <fullName evidence="3">Pyocin activator protein PrtN</fullName>
    </recommendedName>
</protein>
<evidence type="ECO:0000313" key="2">
    <source>
        <dbReference type="Proteomes" id="UP000052052"/>
    </source>
</evidence>
<dbReference type="AlphaFoldDB" id="A0A0R0CVX7"/>
<reference evidence="1 2" key="1">
    <citation type="submission" date="2015-05" db="EMBL/GenBank/DDBJ databases">
        <title>Genome sequencing and analysis of members of genus Stenotrophomonas.</title>
        <authorList>
            <person name="Patil P.P."/>
            <person name="Midha S."/>
            <person name="Patil P.B."/>
        </authorList>
    </citation>
    <scope>NUCLEOTIDE SEQUENCE [LARGE SCALE GENOMIC DNA]</scope>
    <source>
        <strain evidence="1 2">DSM 21858</strain>
    </source>
</reference>
<gene>
    <name evidence="1" type="ORF">ABB29_05555</name>
</gene>
<accession>A0A0R0CVX7</accession>
<keyword evidence="2" id="KW-1185">Reference proteome</keyword>
<name>A0A0R0CVX7_9GAMM</name>
<dbReference type="Proteomes" id="UP000052052">
    <property type="component" value="Unassembled WGS sequence"/>
</dbReference>
<comment type="caution">
    <text evidence="1">The sequence shown here is derived from an EMBL/GenBank/DDBJ whole genome shotgun (WGS) entry which is preliminary data.</text>
</comment>
<dbReference type="PATRIC" id="fig|344882.3.peg.2446"/>
<proteinExistence type="predicted"/>
<evidence type="ECO:0000313" key="1">
    <source>
        <dbReference type="EMBL" id="KRG70538.1"/>
    </source>
</evidence>
<evidence type="ECO:0008006" key="3">
    <source>
        <dbReference type="Google" id="ProtNLM"/>
    </source>
</evidence>
<organism evidence="1 2">
    <name type="scientific">Pseudoxanthomonas dokdonensis</name>
    <dbReference type="NCBI Taxonomy" id="344882"/>
    <lineage>
        <taxon>Bacteria</taxon>
        <taxon>Pseudomonadati</taxon>
        <taxon>Pseudomonadota</taxon>
        <taxon>Gammaproteobacteria</taxon>
        <taxon>Lysobacterales</taxon>
        <taxon>Lysobacteraceae</taxon>
        <taxon>Pseudoxanthomonas</taxon>
    </lineage>
</organism>